<accession>A0A931G4F7</accession>
<feature type="region of interest" description="Disordered" evidence="1">
    <location>
        <begin position="57"/>
        <end position="76"/>
    </location>
</feature>
<name>A0A931G4F7_9ACTN</name>
<protein>
    <submittedName>
        <fullName evidence="2">Uncharacterized protein</fullName>
    </submittedName>
</protein>
<proteinExistence type="predicted"/>
<keyword evidence="3" id="KW-1185">Reference proteome</keyword>
<evidence type="ECO:0000256" key="1">
    <source>
        <dbReference type="SAM" id="MobiDB-lite"/>
    </source>
</evidence>
<dbReference type="RefSeq" id="WP_196417018.1">
    <property type="nucleotide sequence ID" value="NZ_JADQTO010000014.1"/>
</dbReference>
<evidence type="ECO:0000313" key="3">
    <source>
        <dbReference type="Proteomes" id="UP000598146"/>
    </source>
</evidence>
<organism evidence="2 3">
    <name type="scientific">Actinoplanes aureus</name>
    <dbReference type="NCBI Taxonomy" id="2792083"/>
    <lineage>
        <taxon>Bacteria</taxon>
        <taxon>Bacillati</taxon>
        <taxon>Actinomycetota</taxon>
        <taxon>Actinomycetes</taxon>
        <taxon>Micromonosporales</taxon>
        <taxon>Micromonosporaceae</taxon>
        <taxon>Actinoplanes</taxon>
    </lineage>
</organism>
<dbReference type="Proteomes" id="UP000598146">
    <property type="component" value="Unassembled WGS sequence"/>
</dbReference>
<comment type="caution">
    <text evidence="2">The sequence shown here is derived from an EMBL/GenBank/DDBJ whole genome shotgun (WGS) entry which is preliminary data.</text>
</comment>
<evidence type="ECO:0000313" key="2">
    <source>
        <dbReference type="EMBL" id="MBG0565244.1"/>
    </source>
</evidence>
<reference evidence="2" key="1">
    <citation type="submission" date="2020-11" db="EMBL/GenBank/DDBJ databases">
        <title>Isolation and identification of active actinomycetes.</title>
        <authorList>
            <person name="Sun X."/>
        </authorList>
    </citation>
    <scope>NUCLEOTIDE SEQUENCE</scope>
    <source>
        <strain evidence="2">NEAU-A11</strain>
    </source>
</reference>
<dbReference type="AlphaFoldDB" id="A0A931G4F7"/>
<dbReference type="EMBL" id="JADQTO010000014">
    <property type="protein sequence ID" value="MBG0565244.1"/>
    <property type="molecule type" value="Genomic_DNA"/>
</dbReference>
<gene>
    <name evidence="2" type="ORF">I4J89_27700</name>
</gene>
<sequence>MNRAEPSAVSCGAAELLRRGGPVRVPLRECCAAALIGVTAVTAGCRALNGTAVLPPARAGRDGPVDPVPGRVGVRQ</sequence>